<feature type="chain" id="PRO_5001552049" description="Tetratricopeptide repeat protein" evidence="2">
    <location>
        <begin position="31"/>
        <end position="446"/>
    </location>
</feature>
<feature type="region of interest" description="Disordered" evidence="1">
    <location>
        <begin position="322"/>
        <end position="350"/>
    </location>
</feature>
<feature type="signal peptide" evidence="2">
    <location>
        <begin position="1"/>
        <end position="30"/>
    </location>
</feature>
<dbReference type="PATRIC" id="fig|158500.4.peg.1610"/>
<dbReference type="AlphaFoldDB" id="A0A031K0G8"/>
<dbReference type="eggNOG" id="COG0457">
    <property type="taxonomic scope" value="Bacteria"/>
</dbReference>
<dbReference type="STRING" id="158500.BES08_04295"/>
<evidence type="ECO:0000256" key="2">
    <source>
        <dbReference type="SAM" id="SignalP"/>
    </source>
</evidence>
<comment type="caution">
    <text evidence="3">The sequence shown here is derived from an EMBL/GenBank/DDBJ whole genome shotgun (WGS) entry which is preliminary data.</text>
</comment>
<reference evidence="3 4" key="1">
    <citation type="submission" date="2014-03" db="EMBL/GenBank/DDBJ databases">
        <title>Whole genome sequence of Novosphingobium resinovorum KF1.</title>
        <authorList>
            <person name="Gan H.M."/>
            <person name="Gan H.Y."/>
            <person name="Chew T.H."/>
            <person name="Savka M.A."/>
        </authorList>
    </citation>
    <scope>NUCLEOTIDE SEQUENCE [LARGE SCALE GENOMIC DNA]</scope>
    <source>
        <strain evidence="3 4">KF1</strain>
    </source>
</reference>
<evidence type="ECO:0000256" key="1">
    <source>
        <dbReference type="SAM" id="MobiDB-lite"/>
    </source>
</evidence>
<organism evidence="3 4">
    <name type="scientific">Novosphingobium resinovorum</name>
    <dbReference type="NCBI Taxonomy" id="158500"/>
    <lineage>
        <taxon>Bacteria</taxon>
        <taxon>Pseudomonadati</taxon>
        <taxon>Pseudomonadota</taxon>
        <taxon>Alphaproteobacteria</taxon>
        <taxon>Sphingomonadales</taxon>
        <taxon>Sphingomonadaceae</taxon>
        <taxon>Novosphingobium</taxon>
    </lineage>
</organism>
<evidence type="ECO:0000313" key="4">
    <source>
        <dbReference type="Proteomes" id="UP000024329"/>
    </source>
</evidence>
<keyword evidence="2" id="KW-0732">Signal</keyword>
<dbReference type="Proteomes" id="UP000024329">
    <property type="component" value="Unassembled WGS sequence"/>
</dbReference>
<name>A0A031K0G8_9SPHN</name>
<accession>A0A031K0G8</accession>
<feature type="compositionally biased region" description="Basic and acidic residues" evidence="1">
    <location>
        <begin position="324"/>
        <end position="336"/>
    </location>
</feature>
<proteinExistence type="predicted"/>
<evidence type="ECO:0008006" key="5">
    <source>
        <dbReference type="Google" id="ProtNLM"/>
    </source>
</evidence>
<protein>
    <recommendedName>
        <fullName evidence="5">Tetratricopeptide repeat protein</fullName>
    </recommendedName>
</protein>
<evidence type="ECO:0000313" key="3">
    <source>
        <dbReference type="EMBL" id="EZP83461.1"/>
    </source>
</evidence>
<sequence>MARKFLVSRVALAALLSSGMALTVATPAMAAKKEKEAAGGKFSPEFVKVAQPRQKAMEAAIAALGGQQTPDAMAKAKAAFDAAVGGDGKAAFQAAVPAATTPDDKNALGSMMRNFGIISQDLATKQEGNKMLLSSGKLPAEEVGKTNYDAGITAYQLKDYASAATYLKAAKDGGFVDSSGQLDAVLADAYKRNNNPEAALQMAKDDVAAAQAKGQAPSETALRSVLQQTYTAKQLAPSTEYAAMLGQYYPGTWNTAISVVRQLASLPRDQNLDLMRLMFLTGSMNDKRDYFEYLENADPRAFPGEASKVMADGIAKGKLTAGDVPDKANTDGRVAADKASLPATERDANKPGATAAAVVGAADVFLSYDQAAKAEPLYAKAASMPGVDANKVALRLGMSQALQGKYADAEANFAKVTGTRAPVAKLWSAYAKSKASPAPAAAPAAN</sequence>
<gene>
    <name evidence="3" type="ORF">BV97_01572</name>
</gene>
<dbReference type="RefSeq" id="WP_036524765.1">
    <property type="nucleotide sequence ID" value="NZ_JFYZ01000003.1"/>
</dbReference>
<dbReference type="EMBL" id="JFYZ01000003">
    <property type="protein sequence ID" value="EZP83461.1"/>
    <property type="molecule type" value="Genomic_DNA"/>
</dbReference>